<evidence type="ECO:0000313" key="2">
    <source>
        <dbReference type="Proteomes" id="UP001149860"/>
    </source>
</evidence>
<proteinExistence type="predicted"/>
<protein>
    <submittedName>
        <fullName evidence="1">Histidine phosphatase family protein</fullName>
        <ecNumber evidence="1">3.1.3.-</ecNumber>
    </submittedName>
</protein>
<gene>
    <name evidence="1" type="ORF">O0236_007925</name>
</gene>
<organism evidence="1 2">
    <name type="scientific">Lentilactobacillus terminaliae</name>
    <dbReference type="NCBI Taxonomy" id="3003483"/>
    <lineage>
        <taxon>Bacteria</taxon>
        <taxon>Bacillati</taxon>
        <taxon>Bacillota</taxon>
        <taxon>Bacilli</taxon>
        <taxon>Lactobacillales</taxon>
        <taxon>Lactobacillaceae</taxon>
        <taxon>Lentilactobacillus</taxon>
    </lineage>
</organism>
<name>A0ACD5DD72_9LACO</name>
<keyword evidence="2" id="KW-1185">Reference proteome</keyword>
<dbReference type="EC" id="3.1.3.-" evidence="1"/>
<dbReference type="Proteomes" id="UP001149860">
    <property type="component" value="Chromosome"/>
</dbReference>
<reference evidence="1" key="1">
    <citation type="submission" date="2024-08" db="EMBL/GenBank/DDBJ databases">
        <title>Lentilactobacillus sp. nov., isolated from tree bark.</title>
        <authorList>
            <person name="Phuengjayaem S."/>
            <person name="Tanasupawat S."/>
        </authorList>
    </citation>
    <scope>NUCLEOTIDE SEQUENCE</scope>
    <source>
        <strain evidence="1">SPB1-3</strain>
    </source>
</reference>
<keyword evidence="1" id="KW-0378">Hydrolase</keyword>
<sequence length="218" mass="24789">MTRLYFVRHGKTEWNLESRYQGSGGDSPLLAQSYEEMKQLANHFYDTDFAHIFASPIKRARITAETIAAHLKKQPQISLLSRLAEFNLGKMEGMKFVDVESQYPEEFINFRNHPDKYDPTKIGGESYQDVINRMTPAIMQIVKDYPTENVMIVSHGAALNAEMNHLLGANLPDLKKRGGLANTSTTIIETVNDGQSFELISWNDTSYLNRQIDKTDIV</sequence>
<accession>A0ACD5DD72</accession>
<evidence type="ECO:0000313" key="1">
    <source>
        <dbReference type="EMBL" id="XFD39341.1"/>
    </source>
</evidence>
<dbReference type="EMBL" id="CP168151">
    <property type="protein sequence ID" value="XFD39341.1"/>
    <property type="molecule type" value="Genomic_DNA"/>
</dbReference>